<protein>
    <submittedName>
        <fullName evidence="1">Uncharacterized protein</fullName>
    </submittedName>
</protein>
<evidence type="ECO:0000313" key="1">
    <source>
        <dbReference type="EMBL" id="SMC29385.1"/>
    </source>
</evidence>
<accession>A0A1W1XZT3</accession>
<reference evidence="1 2" key="1">
    <citation type="submission" date="2017-04" db="EMBL/GenBank/DDBJ databases">
        <authorList>
            <person name="Afonso C.L."/>
            <person name="Miller P.J."/>
            <person name="Scott M.A."/>
            <person name="Spackman E."/>
            <person name="Goraichik I."/>
            <person name="Dimitrov K.M."/>
            <person name="Suarez D.L."/>
            <person name="Swayne D.E."/>
        </authorList>
    </citation>
    <scope>NUCLEOTIDE SEQUENCE [LARGE SCALE GENOMIC DNA]</scope>
    <source>
        <strain evidence="1 2">DSM 23236</strain>
    </source>
</reference>
<organism evidence="1 2">
    <name type="scientific">Andreprevotia lacus DSM 23236</name>
    <dbReference type="NCBI Taxonomy" id="1121001"/>
    <lineage>
        <taxon>Bacteria</taxon>
        <taxon>Pseudomonadati</taxon>
        <taxon>Pseudomonadota</taxon>
        <taxon>Betaproteobacteria</taxon>
        <taxon>Neisseriales</taxon>
        <taxon>Chitinibacteraceae</taxon>
        <taxon>Andreprevotia</taxon>
    </lineage>
</organism>
<keyword evidence="2" id="KW-1185">Reference proteome</keyword>
<dbReference type="RefSeq" id="WP_084092737.1">
    <property type="nucleotide sequence ID" value="NZ_FWXD01000034.1"/>
</dbReference>
<dbReference type="EMBL" id="FWXD01000034">
    <property type="protein sequence ID" value="SMC29385.1"/>
    <property type="molecule type" value="Genomic_DNA"/>
</dbReference>
<name>A0A1W1XZT3_9NEIS</name>
<dbReference type="AlphaFoldDB" id="A0A1W1XZT3"/>
<sequence>MDELAWFRAADNSPAMEWVALGLGKQKQTISIQPPTDIESYRLDKPLSRWRRNYIAALKIAELELSDLPPLQRVLELLRWMHDDFILAGPAAMLACIYFAPFSPPRSGLFKSLRSLDRQRAINGVKNAAWDLTHISDFVRRISAERGGSTRYVLASGDAGLRAVARIVVPQTNETEQFEQCANVLAQWWPSEDAKQISLAAADYFSRGRDASWLEAHKHRPNLIADLTNQGEQLLLGWQDGQKQHN</sequence>
<proteinExistence type="predicted"/>
<dbReference type="STRING" id="1121001.SAMN02745857_03801"/>
<dbReference type="Proteomes" id="UP000192761">
    <property type="component" value="Unassembled WGS sequence"/>
</dbReference>
<evidence type="ECO:0000313" key="2">
    <source>
        <dbReference type="Proteomes" id="UP000192761"/>
    </source>
</evidence>
<gene>
    <name evidence="1" type="ORF">SAMN02745857_03801</name>
</gene>
<dbReference type="OrthoDB" id="8444705at2"/>